<evidence type="ECO:0000256" key="4">
    <source>
        <dbReference type="ARBA" id="ARBA00012895"/>
    </source>
</evidence>
<dbReference type="FunFam" id="1.10.268.10:FF:000001">
    <property type="entry name" value="DNA gyrase subunit A"/>
    <property type="match status" value="1"/>
</dbReference>
<comment type="catalytic activity">
    <reaction evidence="1 15">
        <text>ATP-dependent breakage, passage and rejoining of double-stranded DNA.</text>
        <dbReference type="EC" id="5.6.2.2"/>
    </reaction>
</comment>
<evidence type="ECO:0000256" key="14">
    <source>
        <dbReference type="ARBA" id="ARBA00063644"/>
    </source>
</evidence>
<dbReference type="Pfam" id="PF03989">
    <property type="entry name" value="DNA_gyraseA_C"/>
    <property type="match status" value="6"/>
</dbReference>
<dbReference type="InterPro" id="IPR003587">
    <property type="entry name" value="Hint_dom_N"/>
</dbReference>
<evidence type="ECO:0000256" key="13">
    <source>
        <dbReference type="ARBA" id="ARBA00026190"/>
    </source>
</evidence>
<dbReference type="Gene3D" id="1.10.268.10">
    <property type="entry name" value="Topoisomerase, domain 3"/>
    <property type="match status" value="1"/>
</dbReference>
<dbReference type="Pfam" id="PF00521">
    <property type="entry name" value="DNA_topoisoIV"/>
    <property type="match status" value="2"/>
</dbReference>
<dbReference type="PROSITE" id="PS50819">
    <property type="entry name" value="INTEIN_ENDONUCLEASE"/>
    <property type="match status" value="1"/>
</dbReference>
<evidence type="ECO:0000313" key="18">
    <source>
        <dbReference type="EMBL" id="MBI3627548.1"/>
    </source>
</evidence>
<dbReference type="CDD" id="cd00081">
    <property type="entry name" value="Hint"/>
    <property type="match status" value="1"/>
</dbReference>
<keyword evidence="8" id="KW-0067">ATP-binding</keyword>
<dbReference type="FunFam" id="2.120.10.90:FF:000005">
    <property type="entry name" value="DNA topoisomerase 4 subunit A"/>
    <property type="match status" value="1"/>
</dbReference>
<evidence type="ECO:0000256" key="7">
    <source>
        <dbReference type="ARBA" id="ARBA00022813"/>
    </source>
</evidence>
<dbReference type="EC" id="5.6.2.2" evidence="4"/>
<dbReference type="PROSITE" id="PS50818">
    <property type="entry name" value="INTEIN_C_TER"/>
    <property type="match status" value="1"/>
</dbReference>
<dbReference type="Gene3D" id="3.90.199.10">
    <property type="entry name" value="Topoisomerase II, domain 5"/>
    <property type="match status" value="2"/>
</dbReference>
<dbReference type="SUPFAM" id="SSF51294">
    <property type="entry name" value="Hedgehog/intein (Hint) domain"/>
    <property type="match status" value="1"/>
</dbReference>
<dbReference type="SMART" id="SM00434">
    <property type="entry name" value="TOP4c"/>
    <property type="match status" value="1"/>
</dbReference>
<dbReference type="SUPFAM" id="SSF55608">
    <property type="entry name" value="Homing endonucleases"/>
    <property type="match status" value="1"/>
</dbReference>
<dbReference type="InterPro" id="IPR050220">
    <property type="entry name" value="Type_II_DNA_Topoisomerases"/>
</dbReference>
<dbReference type="InterPro" id="IPR006142">
    <property type="entry name" value="INTEIN"/>
</dbReference>
<accession>A0A9D6QU30</accession>
<dbReference type="NCBIfam" id="TIGR01445">
    <property type="entry name" value="intein_Nterm"/>
    <property type="match status" value="1"/>
</dbReference>
<dbReference type="Pfam" id="PF14528">
    <property type="entry name" value="LAGLIDADG_3"/>
    <property type="match status" value="1"/>
</dbReference>
<dbReference type="InterPro" id="IPR002205">
    <property type="entry name" value="Topo_IIA_dom_A"/>
</dbReference>
<name>A0A9D6QU30_9BACT</name>
<feature type="domain" description="Topo IIA-type catalytic" evidence="17">
    <location>
        <begin position="32"/>
        <end position="943"/>
    </location>
</feature>
<dbReference type="AlphaFoldDB" id="A0A9D6QU30"/>
<dbReference type="SMART" id="SM00306">
    <property type="entry name" value="HintN"/>
    <property type="match status" value="1"/>
</dbReference>
<evidence type="ECO:0000313" key="19">
    <source>
        <dbReference type="Proteomes" id="UP000808388"/>
    </source>
</evidence>
<keyword evidence="11 15" id="KW-0238">DNA-binding</keyword>
<dbReference type="GO" id="GO:0003677">
    <property type="term" value="F:DNA binding"/>
    <property type="evidence" value="ECO:0007669"/>
    <property type="project" value="UniProtKB-UniRule"/>
</dbReference>
<dbReference type="GO" id="GO:0009330">
    <property type="term" value="C:DNA topoisomerase type II (double strand cut, ATP-hydrolyzing) complex"/>
    <property type="evidence" value="ECO:0007669"/>
    <property type="project" value="TreeGrafter"/>
</dbReference>
<dbReference type="PANTHER" id="PTHR43493:SF5">
    <property type="entry name" value="DNA GYRASE SUBUNIT A, CHLOROPLASTIC_MITOCHONDRIAL"/>
    <property type="match status" value="1"/>
</dbReference>
<dbReference type="PANTHER" id="PTHR43493">
    <property type="entry name" value="DNA GYRASE/TOPOISOMERASE SUBUNIT A"/>
    <property type="match status" value="1"/>
</dbReference>
<dbReference type="Gene3D" id="3.30.1360.40">
    <property type="match status" value="1"/>
</dbReference>
<gene>
    <name evidence="18" type="ORF">HY220_02250</name>
</gene>
<dbReference type="Pfam" id="PF14890">
    <property type="entry name" value="Intein_splicing"/>
    <property type="match status" value="1"/>
</dbReference>
<dbReference type="GO" id="GO:0005524">
    <property type="term" value="F:ATP binding"/>
    <property type="evidence" value="ECO:0007669"/>
    <property type="project" value="UniProtKB-KW"/>
</dbReference>
<evidence type="ECO:0000256" key="12">
    <source>
        <dbReference type="ARBA" id="ARBA00023235"/>
    </source>
</evidence>
<keyword evidence="7" id="KW-0068">Autocatalytic cleavage</keyword>
<dbReference type="CDD" id="cd00187">
    <property type="entry name" value="TOP4c"/>
    <property type="match status" value="1"/>
</dbReference>
<evidence type="ECO:0000256" key="2">
    <source>
        <dbReference type="ARBA" id="ARBA00001978"/>
    </source>
</evidence>
<dbReference type="PROSITE" id="PS52040">
    <property type="entry name" value="TOPO_IIA"/>
    <property type="match status" value="1"/>
</dbReference>
<evidence type="ECO:0000256" key="6">
    <source>
        <dbReference type="ARBA" id="ARBA00022741"/>
    </source>
</evidence>
<dbReference type="InterPro" id="IPR004042">
    <property type="entry name" value="Intein_endonuc_central"/>
</dbReference>
<proteinExistence type="inferred from homology"/>
<dbReference type="InterPro" id="IPR013760">
    <property type="entry name" value="Topo_IIA-like_dom_sf"/>
</dbReference>
<evidence type="ECO:0000256" key="15">
    <source>
        <dbReference type="PROSITE-ProRule" id="PRU01384"/>
    </source>
</evidence>
<dbReference type="InterPro" id="IPR003586">
    <property type="entry name" value="Hint_dom_C"/>
</dbReference>
<dbReference type="SMART" id="SM00305">
    <property type="entry name" value="HintC"/>
    <property type="match status" value="1"/>
</dbReference>
<sequence>MDIGEVKNREIVAEMQESYLDYAMSVIVSRALPDVRDGLKPVHRRILYAMHLLHLTRQSKHRKSALVVGEVLGKFHPHGDVAVYDSMVRLAQDFSMRYPLIDGQGNFGSVDGDGAAAMRYCITGDTRVVTDKGLIPIQEISESGHEDISISVLSKHSIQNKATKWFDSGFHPTIKIETRSGQSLQGSYNHPILIWAKNPVSGSPEFRWKLLSQLKIGDVAVVDRRADTLWPKAEPSLLPYEPKILGRRQKKVLPQSLSSDLSFLLGSLTAEGTLKEHALGFCSSDLNWIEEFSQKWQLVFPDCRLHSFRRNPNSYGKKSYFTHEIHSRHVIEFLKNLGLSPVKSVDRQVPGVVFKGTKSTVASFLRAYFEGGGSISFSGKMTELSCCSKSEILLKQIQILLLRFGIASTRRYDRYKLTHKIYIRGLANCRLFQEAIGFNSKEKQETLEMAIQRLHKEYPATDFIPFISDFVRTNENRAVRFRERSFMHKPNFDRYGSLKTNGEAILNLLRPSIQSEIGFLFQELIEQNYFFDPVVKIEAGGVHRVYSIKVESTCHSFVANGFINHNTEARMADITALLLEDIDKETVDFADNYDGTQKEPRVLPAAVPNLLLNGTLGIAVGMTTNIPPHNLTEVIDAAVTLIDKPKSTNDDLLEYVKGPDFPTGGVIYNEKEIREAYATGKGSIVMRGVAEIGEKKNGYQIIISEIPYQVNKSELIEKIADLVKEKKIEGIRDLRDGSDREGMRIEIDLKADSYPQKVLNNLFTHTDLEKRFHINMLALVDGIQPQVLSLKSILEEYLKHRFQIVTRRSTFDLARAKDRAHILEGLKKALDNIDKVIDTIKKSADRDVARDNLIKKFSLSEKQALAILEMRLATLAGLERQKIEAELKEKLALIRDLEALLKDPAKIQTVIKKELVATREKYGDERKTKVIKSAVREFSDEDLIPEEETLVVVTRGGYIKRVKPESYRMQKRGGKGLIGIETKEEDVVEHLVSASTHSDLLFFTSSGKVFQVKAYEIPEASRTAKGKAIFNFLSVNQDELITSILAAPKTRARRGEREKSEFFVMLTRRGVIKKVEASAFGDVRHSGLIAIGLKSDDTLGWVKLTNGAHDIIAVTKLGQAIRFSERDVRAMGRTASGVTALRLKKSDEVVGMDVVIDAGANLLVIMSQGYGKKTPLKQYKRQKRGGSGIKTAKVVPKNGYVISTHVIQAEETQLVCISRKGQVIRIELSAIPTLGRATQGVRIIRLETSDALASMTTF</sequence>
<dbReference type="PRINTS" id="PR00379">
    <property type="entry name" value="INTEIN"/>
</dbReference>
<comment type="similarity">
    <text evidence="3">Belongs to the type II topoisomerase GyrA/ParC subunit family.</text>
</comment>
<dbReference type="InterPro" id="IPR035516">
    <property type="entry name" value="Gyrase/topoIV_suA_C"/>
</dbReference>
<evidence type="ECO:0000256" key="9">
    <source>
        <dbReference type="ARBA" id="ARBA00023000"/>
    </source>
</evidence>
<dbReference type="SUPFAM" id="SSF56719">
    <property type="entry name" value="Type II DNA topoisomerase"/>
    <property type="match status" value="2"/>
</dbReference>
<comment type="subunit">
    <text evidence="14">Heterotetramer composed of ParC and ParE.</text>
</comment>
<dbReference type="InterPro" id="IPR004860">
    <property type="entry name" value="LAGLIDADG_dom"/>
</dbReference>
<dbReference type="GO" id="GO:0016539">
    <property type="term" value="P:intein-mediated protein splicing"/>
    <property type="evidence" value="ECO:0007669"/>
    <property type="project" value="InterPro"/>
</dbReference>
<dbReference type="Gene3D" id="2.120.10.90">
    <property type="entry name" value="DNA gyrase/topoisomerase IV, subunit A, C-terminal"/>
    <property type="match status" value="1"/>
</dbReference>
<evidence type="ECO:0000256" key="3">
    <source>
        <dbReference type="ARBA" id="ARBA00008263"/>
    </source>
</evidence>
<reference evidence="18" key="1">
    <citation type="submission" date="2020-07" db="EMBL/GenBank/DDBJ databases">
        <title>Huge and variable diversity of episymbiotic CPR bacteria and DPANN archaea in groundwater ecosystems.</title>
        <authorList>
            <person name="He C.Y."/>
            <person name="Keren R."/>
            <person name="Whittaker M."/>
            <person name="Farag I.F."/>
            <person name="Doudna J."/>
            <person name="Cate J.H.D."/>
            <person name="Banfield J.F."/>
        </authorList>
    </citation>
    <scope>NUCLEOTIDE SEQUENCE</scope>
    <source>
        <strain evidence="18">NC_groundwater_972_Pr1_S-0.2um_49_27</strain>
    </source>
</reference>
<feature type="domain" description="DOD-type homing endonuclease" evidence="16">
    <location>
        <begin position="264"/>
        <end position="406"/>
    </location>
</feature>
<keyword evidence="6" id="KW-0547">Nucleotide-binding</keyword>
<keyword evidence="12 15" id="KW-0413">Isomerase</keyword>
<evidence type="ECO:0000259" key="17">
    <source>
        <dbReference type="PROSITE" id="PS52040"/>
    </source>
</evidence>
<dbReference type="GO" id="GO:0003918">
    <property type="term" value="F:DNA topoisomerase type II (double strand cut, ATP-hydrolyzing) activity"/>
    <property type="evidence" value="ECO:0007669"/>
    <property type="project" value="UniProtKB-EC"/>
</dbReference>
<organism evidence="18 19">
    <name type="scientific">Candidatus Sungiibacteriota bacterium</name>
    <dbReference type="NCBI Taxonomy" id="2750080"/>
    <lineage>
        <taxon>Bacteria</taxon>
        <taxon>Candidatus Sungiibacteriota</taxon>
    </lineage>
</organism>
<evidence type="ECO:0000256" key="11">
    <source>
        <dbReference type="ARBA" id="ARBA00023125"/>
    </source>
</evidence>
<dbReference type="FunFam" id="3.30.1360.40:FF:000002">
    <property type="entry name" value="DNA gyrase subunit A"/>
    <property type="match status" value="1"/>
</dbReference>
<dbReference type="SUPFAM" id="SSF101904">
    <property type="entry name" value="GyrA/ParC C-terminal domain-like"/>
    <property type="match status" value="1"/>
</dbReference>
<comment type="caution">
    <text evidence="18">The sequence shown here is derived from an EMBL/GenBank/DDBJ whole genome shotgun (WGS) entry which is preliminary data.</text>
</comment>
<dbReference type="InterPro" id="IPR006691">
    <property type="entry name" value="GyrA/parC_rep"/>
</dbReference>
<evidence type="ECO:0000256" key="5">
    <source>
        <dbReference type="ARBA" id="ARBA00022490"/>
    </source>
</evidence>
<evidence type="ECO:0000256" key="1">
    <source>
        <dbReference type="ARBA" id="ARBA00000185"/>
    </source>
</evidence>
<keyword evidence="5" id="KW-0963">Cytoplasm</keyword>
<dbReference type="InterPro" id="IPR013757">
    <property type="entry name" value="Topo_IIA_A_a_sf"/>
</dbReference>
<keyword evidence="9" id="KW-0651">Protein splicing</keyword>
<dbReference type="GO" id="GO:0005737">
    <property type="term" value="C:cytoplasm"/>
    <property type="evidence" value="ECO:0007669"/>
    <property type="project" value="TreeGrafter"/>
</dbReference>
<dbReference type="EMBL" id="JACQCQ010000009">
    <property type="protein sequence ID" value="MBI3627548.1"/>
    <property type="molecule type" value="Genomic_DNA"/>
</dbReference>
<comment type="function">
    <text evidence="2">A type II topoisomerase that negatively supercoils closed circular double-stranded (ds) DNA in an ATP-dependent manner to modulate DNA topology and maintain chromosomes in an underwound state. Negative supercoiling favors strand separation, and DNA replication, transcription, recombination and repair, all of which involve strand separation. Also able to catalyze the interconversion of other topological isomers of dsDNA rings, including catenanes and knotted rings. Type II topoisomerases break and join 2 DNA strands simultaneously in an ATP-dependent manner.</text>
</comment>
<dbReference type="InterPro" id="IPR036844">
    <property type="entry name" value="Hint_dom_sf"/>
</dbReference>
<evidence type="ECO:0000259" key="16">
    <source>
        <dbReference type="PROSITE" id="PS50819"/>
    </source>
</evidence>
<evidence type="ECO:0000256" key="10">
    <source>
        <dbReference type="ARBA" id="ARBA00023029"/>
    </source>
</evidence>
<dbReference type="Gene3D" id="3.10.28.10">
    <property type="entry name" value="Homing endonucleases"/>
    <property type="match status" value="1"/>
</dbReference>
<dbReference type="InterPro" id="IPR006141">
    <property type="entry name" value="Intein_N"/>
</dbReference>
<dbReference type="PROSITE" id="PS50817">
    <property type="entry name" value="INTEIN_N_TER"/>
    <property type="match status" value="1"/>
</dbReference>
<dbReference type="InterPro" id="IPR013758">
    <property type="entry name" value="Topo_IIA_A/C_ab"/>
</dbReference>
<dbReference type="InterPro" id="IPR030934">
    <property type="entry name" value="Intein_C"/>
</dbReference>
<dbReference type="InterPro" id="IPR027434">
    <property type="entry name" value="Homing_endonucl"/>
</dbReference>
<dbReference type="Proteomes" id="UP000808388">
    <property type="component" value="Unassembled WGS sequence"/>
</dbReference>
<evidence type="ECO:0000256" key="8">
    <source>
        <dbReference type="ARBA" id="ARBA00022840"/>
    </source>
</evidence>
<dbReference type="GO" id="GO:0004519">
    <property type="term" value="F:endonuclease activity"/>
    <property type="evidence" value="ECO:0007669"/>
    <property type="project" value="InterPro"/>
</dbReference>
<dbReference type="Gene3D" id="2.170.16.10">
    <property type="entry name" value="Hedgehog/Intein (Hint) domain"/>
    <property type="match status" value="2"/>
</dbReference>
<feature type="active site" description="O-(5'-phospho-DNA)-tyrosine intermediate" evidence="15">
    <location>
        <position position="120"/>
    </location>
</feature>
<dbReference type="GO" id="GO:0006265">
    <property type="term" value="P:DNA topological change"/>
    <property type="evidence" value="ECO:0007669"/>
    <property type="project" value="UniProtKB-UniRule"/>
</dbReference>
<keyword evidence="10 15" id="KW-0799">Topoisomerase</keyword>
<protein>
    <recommendedName>
        <fullName evidence="13">DNA gyrase subunit A</fullName>
        <ecNumber evidence="4">5.6.2.2</ecNumber>
    </recommendedName>
</protein>